<protein>
    <recommendedName>
        <fullName evidence="4">Tetratricopeptide repeat protein</fullName>
    </recommendedName>
</protein>
<accession>A0ABN1IU52</accession>
<feature type="transmembrane region" description="Helical" evidence="1">
    <location>
        <begin position="673"/>
        <end position="691"/>
    </location>
</feature>
<gene>
    <name evidence="2" type="ORF">GCM10009105_31120</name>
</gene>
<name>A0ABN1IU52_9GAMM</name>
<evidence type="ECO:0000313" key="3">
    <source>
        <dbReference type="Proteomes" id="UP001501523"/>
    </source>
</evidence>
<dbReference type="EMBL" id="BAAAEU010000024">
    <property type="protein sequence ID" value="GAA0721096.1"/>
    <property type="molecule type" value="Genomic_DNA"/>
</dbReference>
<dbReference type="Proteomes" id="UP001501523">
    <property type="component" value="Unassembled WGS sequence"/>
</dbReference>
<organism evidence="2 3">
    <name type="scientific">Dokdonella soli</name>
    <dbReference type="NCBI Taxonomy" id="529810"/>
    <lineage>
        <taxon>Bacteria</taxon>
        <taxon>Pseudomonadati</taxon>
        <taxon>Pseudomonadota</taxon>
        <taxon>Gammaproteobacteria</taxon>
        <taxon>Lysobacterales</taxon>
        <taxon>Rhodanobacteraceae</taxon>
        <taxon>Dokdonella</taxon>
    </lineage>
</organism>
<evidence type="ECO:0000313" key="2">
    <source>
        <dbReference type="EMBL" id="GAA0721096.1"/>
    </source>
</evidence>
<evidence type="ECO:0000256" key="1">
    <source>
        <dbReference type="SAM" id="Phobius"/>
    </source>
</evidence>
<keyword evidence="1" id="KW-0812">Transmembrane</keyword>
<reference evidence="2 3" key="1">
    <citation type="journal article" date="2019" name="Int. J. Syst. Evol. Microbiol.">
        <title>The Global Catalogue of Microorganisms (GCM) 10K type strain sequencing project: providing services to taxonomists for standard genome sequencing and annotation.</title>
        <authorList>
            <consortium name="The Broad Institute Genomics Platform"/>
            <consortium name="The Broad Institute Genome Sequencing Center for Infectious Disease"/>
            <person name="Wu L."/>
            <person name="Ma J."/>
        </authorList>
    </citation>
    <scope>NUCLEOTIDE SEQUENCE [LARGE SCALE GENOMIC DNA]</scope>
    <source>
        <strain evidence="2 3">JCM 15421</strain>
    </source>
</reference>
<keyword evidence="3" id="KW-1185">Reference proteome</keyword>
<keyword evidence="1" id="KW-1133">Transmembrane helix</keyword>
<keyword evidence="1" id="KW-0472">Membrane</keyword>
<evidence type="ECO:0008006" key="4">
    <source>
        <dbReference type="Google" id="ProtNLM"/>
    </source>
</evidence>
<proteinExistence type="predicted"/>
<sequence length="697" mass="74820">MAALFIAAPASACGPYFPETLLDDRAATLSQLPEGTFAYEAAHLVPQPKPAFKPVERADWIWTEAPPARDAVERTLLGVDFERTLDIRRRENAAVAYAAGEGLPEDARRYLAGAVAFQAGDMAEAMRRFASVLELPTADRVRYGVWAAYMLGRSQAPGDAAAAAKAFQQVRALVAAGAADPLGMAVDSYGEEARLRLGAGDDAGAIALYAQQAALDSKFGEASLLRVARALAADPARLERGIADPVTQRLITAYLLTRSDELAGESATSDTPAAPASPGVVENFLDAIARRGLDHVEGADRLAALAYRNGRYDLAAQLAAKDSDGLAAWVRAKLALRAGDANAAAAAYAEAAKAFPVETAVPRDEDSREPAAPYCRVEGEAGTLALARGEYVSALEHLYAAAPTYWMDAAFVAERVLTLDELRQFVDKHASVAAKPLAADAGNAVREQQASLLRALLARRLLRSERYDDALAYFDDATLKSKATAYVAARRGAESGDRIRRAEQWYRAAVAAREDGLDLLGYELDPDDQYFGGDFTFGNNFDQTPAATKSAPVLNLPTGPGAGERERVAASVAQPNARFHYRYVAAGFAARAADLVPSRSQAYAATLCQAAGWLLSRDPAAARAYYDRYVKHGPYVEWAADFGNRCEEPDFVGAAKRLHAERIAAANRYARKALPYAFGIGALALVVGVLWRRRRRT</sequence>
<comment type="caution">
    <text evidence="2">The sequence shown here is derived from an EMBL/GenBank/DDBJ whole genome shotgun (WGS) entry which is preliminary data.</text>
</comment>